<evidence type="ECO:0000256" key="1">
    <source>
        <dbReference type="ARBA" id="ARBA00023015"/>
    </source>
</evidence>
<dbReference type="InterPro" id="IPR000792">
    <property type="entry name" value="Tscrpt_reg_LuxR_C"/>
</dbReference>
<evidence type="ECO:0000256" key="2">
    <source>
        <dbReference type="ARBA" id="ARBA00023125"/>
    </source>
</evidence>
<name>A0A2G9X2I6_9HYPH</name>
<keyword evidence="2" id="KW-0238">DNA-binding</keyword>
<gene>
    <name evidence="5" type="ORF">CJ014_00295</name>
</gene>
<dbReference type="Gene3D" id="3.30.450.80">
    <property type="entry name" value="Transcription factor LuxR-like, autoinducer-binding domain"/>
    <property type="match status" value="1"/>
</dbReference>
<accession>A0A2G9X2I6</accession>
<dbReference type="GO" id="GO:0003677">
    <property type="term" value="F:DNA binding"/>
    <property type="evidence" value="ECO:0007669"/>
    <property type="project" value="UniProtKB-KW"/>
</dbReference>
<keyword evidence="1" id="KW-0805">Transcription regulation</keyword>
<evidence type="ECO:0000259" key="4">
    <source>
        <dbReference type="PROSITE" id="PS50043"/>
    </source>
</evidence>
<evidence type="ECO:0000256" key="3">
    <source>
        <dbReference type="ARBA" id="ARBA00023163"/>
    </source>
</evidence>
<dbReference type="OrthoDB" id="3170288at2"/>
<dbReference type="CDD" id="cd06170">
    <property type="entry name" value="LuxR_C_like"/>
    <property type="match status" value="1"/>
</dbReference>
<dbReference type="SUPFAM" id="SSF46894">
    <property type="entry name" value="C-terminal effector domain of the bipartite response regulators"/>
    <property type="match status" value="1"/>
</dbReference>
<dbReference type="Pfam" id="PF03472">
    <property type="entry name" value="Autoind_bind"/>
    <property type="match status" value="1"/>
</dbReference>
<dbReference type="PANTHER" id="PTHR44688">
    <property type="entry name" value="DNA-BINDING TRANSCRIPTIONAL ACTIVATOR DEVR_DOSR"/>
    <property type="match status" value="1"/>
</dbReference>
<feature type="domain" description="HTH luxR-type" evidence="4">
    <location>
        <begin position="175"/>
        <end position="240"/>
    </location>
</feature>
<dbReference type="InterPro" id="IPR036388">
    <property type="entry name" value="WH-like_DNA-bd_sf"/>
</dbReference>
<dbReference type="EMBL" id="NQVN01000001">
    <property type="protein sequence ID" value="PIP00581.1"/>
    <property type="molecule type" value="Genomic_DNA"/>
</dbReference>
<keyword evidence="6" id="KW-1185">Reference proteome</keyword>
<dbReference type="AlphaFoldDB" id="A0A2G9X2I6"/>
<evidence type="ECO:0000313" key="6">
    <source>
        <dbReference type="Proteomes" id="UP000231070"/>
    </source>
</evidence>
<organism evidence="5 6">
    <name type="scientific">Pleomorphomonas carboxyditropha</name>
    <dbReference type="NCBI Taxonomy" id="2023338"/>
    <lineage>
        <taxon>Bacteria</taxon>
        <taxon>Pseudomonadati</taxon>
        <taxon>Pseudomonadota</taxon>
        <taxon>Alphaproteobacteria</taxon>
        <taxon>Hyphomicrobiales</taxon>
        <taxon>Pleomorphomonadaceae</taxon>
        <taxon>Pleomorphomonas</taxon>
    </lineage>
</organism>
<evidence type="ECO:0000313" key="5">
    <source>
        <dbReference type="EMBL" id="PIP00581.1"/>
    </source>
</evidence>
<protein>
    <recommendedName>
        <fullName evidence="4">HTH luxR-type domain-containing protein</fullName>
    </recommendedName>
</protein>
<sequence>MQPNEARLDRAVDLISSSTSIDALQAALFEIRDLYCAAHLDYHPLHINNVARTNLPILSTTDRAWISHYQRHEFVRIDPMVSTSRKTVLPIDWQLLVDSTKESRFYFSEMRRFDIGSNGIGIPINGAQGDRAIFTVTSHVSDCGRWEMFIRRCVPELVVVGRYLHEYVMKFIVPVGANAGPLSRQEHNCLQLFADGHDAAAIADMLKLSIHTVRMHLRRSQRRLGAASRPEAVAIALVQGFIKRTSLVVAATAACANFWSDLLAILV</sequence>
<proteinExistence type="predicted"/>
<dbReference type="SMART" id="SM00421">
    <property type="entry name" value="HTH_LUXR"/>
    <property type="match status" value="1"/>
</dbReference>
<keyword evidence="3" id="KW-0804">Transcription</keyword>
<dbReference type="PRINTS" id="PR00038">
    <property type="entry name" value="HTHLUXR"/>
</dbReference>
<dbReference type="PROSITE" id="PS00622">
    <property type="entry name" value="HTH_LUXR_1"/>
    <property type="match status" value="1"/>
</dbReference>
<dbReference type="Gene3D" id="1.10.10.10">
    <property type="entry name" value="Winged helix-like DNA-binding domain superfamily/Winged helix DNA-binding domain"/>
    <property type="match status" value="1"/>
</dbReference>
<dbReference type="SUPFAM" id="SSF75516">
    <property type="entry name" value="Pheromone-binding domain of LuxR-like quorum-sensing transcription factors"/>
    <property type="match status" value="1"/>
</dbReference>
<reference evidence="5 6" key="1">
    <citation type="submission" date="2017-08" db="EMBL/GenBank/DDBJ databases">
        <title>Pleomorphomonas carboxidotrophicus sp. nov., a new mesophilic hydrogenogenic carboxidotroph.</title>
        <authorList>
            <person name="Esquivel-Elizondo S."/>
            <person name="Krajmalnik-Brown R."/>
            <person name="Maldonado J."/>
        </authorList>
    </citation>
    <scope>NUCLEOTIDE SEQUENCE [LARGE SCALE GENOMIC DNA]</scope>
    <source>
        <strain evidence="5 6">SVCO-16</strain>
    </source>
</reference>
<dbReference type="Proteomes" id="UP000231070">
    <property type="component" value="Unassembled WGS sequence"/>
</dbReference>
<dbReference type="PROSITE" id="PS50043">
    <property type="entry name" value="HTH_LUXR_2"/>
    <property type="match status" value="1"/>
</dbReference>
<dbReference type="InterPro" id="IPR036693">
    <property type="entry name" value="TF_LuxR_autoind-bd_dom_sf"/>
</dbReference>
<dbReference type="GO" id="GO:0006355">
    <property type="term" value="P:regulation of DNA-templated transcription"/>
    <property type="evidence" value="ECO:0007669"/>
    <property type="project" value="InterPro"/>
</dbReference>
<dbReference type="InterPro" id="IPR005143">
    <property type="entry name" value="TF_LuxR_autoind-bd_dom"/>
</dbReference>
<comment type="caution">
    <text evidence="5">The sequence shown here is derived from an EMBL/GenBank/DDBJ whole genome shotgun (WGS) entry which is preliminary data.</text>
</comment>
<dbReference type="RefSeq" id="WP_100078525.1">
    <property type="nucleotide sequence ID" value="NZ_NQVN01000001.1"/>
</dbReference>
<dbReference type="InterPro" id="IPR016032">
    <property type="entry name" value="Sig_transdc_resp-reg_C-effctor"/>
</dbReference>
<dbReference type="PANTHER" id="PTHR44688:SF16">
    <property type="entry name" value="DNA-BINDING TRANSCRIPTIONAL ACTIVATOR DEVR_DOSR"/>
    <property type="match status" value="1"/>
</dbReference>
<dbReference type="Pfam" id="PF00196">
    <property type="entry name" value="GerE"/>
    <property type="match status" value="1"/>
</dbReference>